<dbReference type="CDD" id="cd00303">
    <property type="entry name" value="retropepsin_like"/>
    <property type="match status" value="1"/>
</dbReference>
<accession>A0A4S4N3B9</accession>
<organism evidence="1 2">
    <name type="scientific">Antrodiella citrinella</name>
    <dbReference type="NCBI Taxonomy" id="2447956"/>
    <lineage>
        <taxon>Eukaryota</taxon>
        <taxon>Fungi</taxon>
        <taxon>Dikarya</taxon>
        <taxon>Basidiomycota</taxon>
        <taxon>Agaricomycotina</taxon>
        <taxon>Agaricomycetes</taxon>
        <taxon>Polyporales</taxon>
        <taxon>Steccherinaceae</taxon>
        <taxon>Antrodiella</taxon>
    </lineage>
</organism>
<dbReference type="Proteomes" id="UP000308730">
    <property type="component" value="Unassembled WGS sequence"/>
</dbReference>
<evidence type="ECO:0000313" key="1">
    <source>
        <dbReference type="EMBL" id="THH32855.1"/>
    </source>
</evidence>
<keyword evidence="2" id="KW-1185">Reference proteome</keyword>
<sequence>MIVEHIANLREKVDEVQNEGPADTDMPIRRPVNEANLVASRARLPPLARAGGPSTSHVEGAIGGMVALYTATDPRVQAVSLGFPISIHPLRTPNARGSISTGSDESALDFRFLRLAGLLHKMIPLRDGVDDVRMQALDGSPVAPIYGRVTVVFDVQGYEFEHTFWVVNLGVPVDMQLGSDFLVKFEISLGFGPWGGQISSADAKKVRKLEDIYVLQ</sequence>
<dbReference type="Gene3D" id="2.40.70.10">
    <property type="entry name" value="Acid Proteases"/>
    <property type="match status" value="1"/>
</dbReference>
<comment type="caution">
    <text evidence="1">The sequence shown here is derived from an EMBL/GenBank/DDBJ whole genome shotgun (WGS) entry which is preliminary data.</text>
</comment>
<gene>
    <name evidence="1" type="ORF">EUX98_g1323</name>
</gene>
<dbReference type="OrthoDB" id="2799963at2759"/>
<dbReference type="AlphaFoldDB" id="A0A4S4N3B9"/>
<dbReference type="InterPro" id="IPR021109">
    <property type="entry name" value="Peptidase_aspartic_dom_sf"/>
</dbReference>
<name>A0A4S4N3B9_9APHY</name>
<dbReference type="EMBL" id="SGPM01000014">
    <property type="protein sequence ID" value="THH32855.1"/>
    <property type="molecule type" value="Genomic_DNA"/>
</dbReference>
<protein>
    <submittedName>
        <fullName evidence="1">Uncharacterized protein</fullName>
    </submittedName>
</protein>
<reference evidence="1 2" key="1">
    <citation type="submission" date="2019-02" db="EMBL/GenBank/DDBJ databases">
        <title>Genome sequencing of the rare red list fungi Antrodiella citrinella (Flaviporus citrinellus).</title>
        <authorList>
            <person name="Buettner E."/>
            <person name="Kellner H."/>
        </authorList>
    </citation>
    <scope>NUCLEOTIDE SEQUENCE [LARGE SCALE GENOMIC DNA]</scope>
    <source>
        <strain evidence="1 2">DSM 108506</strain>
    </source>
</reference>
<evidence type="ECO:0000313" key="2">
    <source>
        <dbReference type="Proteomes" id="UP000308730"/>
    </source>
</evidence>
<proteinExistence type="predicted"/>